<sequence length="260" mass="29744">MNEYFILVLLLITHIVGDFYLQTDKWVKAKRFVFYRPKRRYYLHCYFITSQLSHALLHGFLILAALFTAHKLGLIWVSDSELYKVTIWLASTHLVIDVAKAVAERFFKSLKTNALSTLLFDQLAHILSIIVIWLILFSNNLNWVEQISLEHLIIVAAYLLTLKPTSILVKLILQSRDVADNRQIPKAGKLIGYLERLITLTLIFANQYTAIGFIIAAKSVLRFGENKAKDTQLNEYVLLGTLASFTFVLLIGVVAKLLLF</sequence>
<dbReference type="AlphaFoldDB" id="A0A432ZBN4"/>
<dbReference type="InterPro" id="IPR021737">
    <property type="entry name" value="Phage_phiKZ_Orf197"/>
</dbReference>
<dbReference type="Proteomes" id="UP000287908">
    <property type="component" value="Unassembled WGS sequence"/>
</dbReference>
<dbReference type="EMBL" id="PIQF01000003">
    <property type="protein sequence ID" value="RUO75331.1"/>
    <property type="molecule type" value="Genomic_DNA"/>
</dbReference>
<feature type="transmembrane region" description="Helical" evidence="1">
    <location>
        <begin position="85"/>
        <end position="103"/>
    </location>
</feature>
<reference evidence="2 3" key="1">
    <citation type="journal article" date="2011" name="Front. Microbiol.">
        <title>Genomic signatures of strain selection and enhancement in Bacillus atrophaeus var. globigii, a historical biowarfare simulant.</title>
        <authorList>
            <person name="Gibbons H.S."/>
            <person name="Broomall S.M."/>
            <person name="McNew L.A."/>
            <person name="Daligault H."/>
            <person name="Chapman C."/>
            <person name="Bruce D."/>
            <person name="Karavis M."/>
            <person name="Krepps M."/>
            <person name="McGregor P.A."/>
            <person name="Hong C."/>
            <person name="Park K.H."/>
            <person name="Akmal A."/>
            <person name="Feldman A."/>
            <person name="Lin J.S."/>
            <person name="Chang W.E."/>
            <person name="Higgs B.W."/>
            <person name="Demirev P."/>
            <person name="Lindquist J."/>
            <person name="Liem A."/>
            <person name="Fochler E."/>
            <person name="Read T.D."/>
            <person name="Tapia R."/>
            <person name="Johnson S."/>
            <person name="Bishop-Lilly K.A."/>
            <person name="Detter C."/>
            <person name="Han C."/>
            <person name="Sozhamannan S."/>
            <person name="Rosenzweig C.N."/>
            <person name="Skowronski E.W."/>
        </authorList>
    </citation>
    <scope>NUCLEOTIDE SEQUENCE [LARGE SCALE GENOMIC DNA]</scope>
    <source>
        <strain evidence="2 3">CL-SP19</strain>
    </source>
</reference>
<keyword evidence="1" id="KW-0812">Transmembrane</keyword>
<gene>
    <name evidence="2" type="ORF">CWI81_10180</name>
</gene>
<dbReference type="OrthoDB" id="8536716at2"/>
<proteinExistence type="predicted"/>
<feature type="transmembrane region" description="Helical" evidence="1">
    <location>
        <begin position="6"/>
        <end position="21"/>
    </location>
</feature>
<feature type="transmembrane region" description="Helical" evidence="1">
    <location>
        <begin position="41"/>
        <end position="65"/>
    </location>
</feature>
<feature type="transmembrane region" description="Helical" evidence="1">
    <location>
        <begin position="115"/>
        <end position="136"/>
    </location>
</feature>
<feature type="transmembrane region" description="Helical" evidence="1">
    <location>
        <begin position="236"/>
        <end position="259"/>
    </location>
</feature>
<feature type="transmembrane region" description="Helical" evidence="1">
    <location>
        <begin position="193"/>
        <end position="216"/>
    </location>
</feature>
<name>A0A432ZBN4_9GAMM</name>
<dbReference type="Pfam" id="PF11750">
    <property type="entry name" value="DUF3307"/>
    <property type="match status" value="1"/>
</dbReference>
<comment type="caution">
    <text evidence="2">The sequence shown here is derived from an EMBL/GenBank/DDBJ whole genome shotgun (WGS) entry which is preliminary data.</text>
</comment>
<dbReference type="RefSeq" id="WP_126785204.1">
    <property type="nucleotide sequence ID" value="NZ_PIQF01000003.1"/>
</dbReference>
<keyword evidence="1" id="KW-1133">Transmembrane helix</keyword>
<keyword evidence="3" id="KW-1185">Reference proteome</keyword>
<organism evidence="2 3">
    <name type="scientific">Idiomarina seosinensis</name>
    <dbReference type="NCBI Taxonomy" id="281739"/>
    <lineage>
        <taxon>Bacteria</taxon>
        <taxon>Pseudomonadati</taxon>
        <taxon>Pseudomonadota</taxon>
        <taxon>Gammaproteobacteria</taxon>
        <taxon>Alteromonadales</taxon>
        <taxon>Idiomarinaceae</taxon>
        <taxon>Idiomarina</taxon>
    </lineage>
</organism>
<evidence type="ECO:0000313" key="2">
    <source>
        <dbReference type="EMBL" id="RUO75331.1"/>
    </source>
</evidence>
<keyword evidence="1" id="KW-0472">Membrane</keyword>
<evidence type="ECO:0000313" key="3">
    <source>
        <dbReference type="Proteomes" id="UP000287908"/>
    </source>
</evidence>
<accession>A0A432ZBN4</accession>
<feature type="transmembrane region" description="Helical" evidence="1">
    <location>
        <begin position="151"/>
        <end position="173"/>
    </location>
</feature>
<evidence type="ECO:0000256" key="1">
    <source>
        <dbReference type="SAM" id="Phobius"/>
    </source>
</evidence>
<protein>
    <submittedName>
        <fullName evidence="2">DUF3307 domain-containing protein</fullName>
    </submittedName>
</protein>